<comment type="caution">
    <text evidence="2">The sequence shown here is derived from an EMBL/GenBank/DDBJ whole genome shotgun (WGS) entry which is preliminary data.</text>
</comment>
<reference evidence="2 3" key="1">
    <citation type="journal article" date="2012" name="J. Bacteriol.">
        <title>Genome Sequence of Nitratireductor indicus Type Strain C115.</title>
        <authorList>
            <person name="Lai Q."/>
            <person name="Li G."/>
            <person name="Yu Z."/>
            <person name="Shao Z."/>
        </authorList>
    </citation>
    <scope>NUCLEOTIDE SEQUENCE [LARGE SCALE GENOMIC DNA]</scope>
    <source>
        <strain evidence="2 3">C115</strain>
    </source>
</reference>
<dbReference type="EMBL" id="AMSI01000002">
    <property type="protein sequence ID" value="EKF43697.1"/>
    <property type="molecule type" value="Genomic_DNA"/>
</dbReference>
<dbReference type="Proteomes" id="UP000007374">
    <property type="component" value="Unassembled WGS sequence"/>
</dbReference>
<feature type="region of interest" description="Disordered" evidence="1">
    <location>
        <begin position="1"/>
        <end position="21"/>
    </location>
</feature>
<dbReference type="STRING" id="721133.SAMN05216176_11638"/>
<dbReference type="AlphaFoldDB" id="K2PRM0"/>
<gene>
    <name evidence="2" type="ORF">NA8A_02755</name>
</gene>
<keyword evidence="2" id="KW-0418">Kinase</keyword>
<dbReference type="SUPFAM" id="SSF159888">
    <property type="entry name" value="YdhG-like"/>
    <property type="match status" value="1"/>
</dbReference>
<sequence length="87" mass="9521">MSEKSEPKLLSSGNPQIPKGEGNAPVQMYIAAMPGWKNGIGKRLDAIAERIFPEVRKAVKWNTPLYGKEDGWLLAMYATGNMSSLPS</sequence>
<proteinExistence type="predicted"/>
<name>K2PRM0_9HYPH</name>
<evidence type="ECO:0000313" key="2">
    <source>
        <dbReference type="EMBL" id="EKF43697.1"/>
    </source>
</evidence>
<accession>K2PRM0</accession>
<dbReference type="GO" id="GO:0016301">
    <property type="term" value="F:kinase activity"/>
    <property type="evidence" value="ECO:0007669"/>
    <property type="project" value="UniProtKB-KW"/>
</dbReference>
<protein>
    <submittedName>
        <fullName evidence="2">Putative sensor histidine protein kinase</fullName>
    </submittedName>
</protein>
<keyword evidence="3" id="KW-1185">Reference proteome</keyword>
<evidence type="ECO:0000256" key="1">
    <source>
        <dbReference type="SAM" id="MobiDB-lite"/>
    </source>
</evidence>
<keyword evidence="2" id="KW-0808">Transferase</keyword>
<evidence type="ECO:0000313" key="3">
    <source>
        <dbReference type="Proteomes" id="UP000007374"/>
    </source>
</evidence>
<dbReference type="PATRIC" id="fig|1231190.3.peg.581"/>
<dbReference type="eggNOG" id="COG5649">
    <property type="taxonomic scope" value="Bacteria"/>
</dbReference>
<organism evidence="2 3">
    <name type="scientific">Nitratireductor indicus C115</name>
    <dbReference type="NCBI Taxonomy" id="1231190"/>
    <lineage>
        <taxon>Bacteria</taxon>
        <taxon>Pseudomonadati</taxon>
        <taxon>Pseudomonadota</taxon>
        <taxon>Alphaproteobacteria</taxon>
        <taxon>Hyphomicrobiales</taxon>
        <taxon>Phyllobacteriaceae</taxon>
        <taxon>Nitratireductor</taxon>
    </lineage>
</organism>